<feature type="compositionally biased region" description="Polar residues" evidence="8">
    <location>
        <begin position="29"/>
        <end position="43"/>
    </location>
</feature>
<feature type="compositionally biased region" description="Acidic residues" evidence="8">
    <location>
        <begin position="1479"/>
        <end position="1488"/>
    </location>
</feature>
<feature type="compositionally biased region" description="Basic and acidic residues" evidence="8">
    <location>
        <begin position="1371"/>
        <end position="1397"/>
    </location>
</feature>
<sequence length="1590" mass="174727">MDPYLQQQQTDQQQQQVHHTPRYRHVSAPVNNQPQNLSSFQESMRQDSVVVNASSAVDMRGALPPTGPGDEPHLYGYDYSSHGYGQDNSNSNYNDQESSRNQGAHSSESNHRSHQGTPSDRDREIEKSTGHVGIMIDHQQGHDLDQHQHQDQDYTSQQPHLHQVGRGAHGHGQHNNSQGQSQSQSQSHGQSYGFPQGYAFGHGHLSPVSPSLSQQQQSAATVEPVPPPSKGATQSNRAGRYSGMFHQGYTQQYHGHLPGATLSRHLSIQLTPNQTLMPPLLPPPPPAVHTGGGGGGGSHAHHSTVPMDGSPRDSSAGISRDYAIPPPMAATPPRALQSSTQQLQQNQSQSFQPQSQFQQMQQQQPQSQQQPSSQQQQQQQQQQSGSQPSVALPPPTVKYIRSPMRSPKMPQMSSQAMAHAQAQSQSQYRHHHSSYQQGPPPVQSNQHHLPPRTHRRSIQPLTLDQQQPKGGSFRYVRNQADLWPQQGSQKYRSIDAYGHSVSPLRALTLQLTKTYSHCNRDFKYEPSYNPRRVLTKPSKPMHNEGYDNEDYDYILYVSDILGSEERQRYVILDVLGQGTFGQVVKCQNLKTNAIVAVKVIKNKPAYFNQSMMEVTVLELLNERYDVDDRHHILRLQDTFIHRRHLCLVFELLSVNLYELIKQNQFRGLRMSLVRVFTAQLLDALCVLNEARIIHCDLKPENVLLKNLETPTIKVIDFGSACHEQQTVYTYIQSRFYRSPEVLVGLPYSSSIDIWSVGCIAAELFLGLPLFPGSSEYNQLSRIVEMLGILPTYMLEIGKTAHEFFERVRPEHLSHNYNAPTPKRYRLKSMETYSREHNVVEQPSKRYFQATTLPDIINSYPMMKKGMTQAEVEKEMMNRQSFINFLQGLLNLNPIERWSPHQAKLHPFITGEPFTGNFIPPTIPKKPATAENSARLEPTLPGKSTKNRSGSFSASVSTPILSGSLGSGAGSSSWQQQQPGVASSAPKFSKTESSGSQAVASKTHKESTSVRAPASISATAGSMATSSDSSPGSSLTDVSSLNASPALPTAPLVDGDTAVLSMGSSTSSRGTLTFAPDTRTNGSPDLQTTTTLPLSSSSHHHQRPRATTMGTVEVPKNMAQLAAAITPHQVHTPGGSSNLSLRTGPNDSSSSAITTSSSPYSSTSGHFGSGRISGLRQIPERSEQNSPAFDGSTSVGEPLVDGMLHQQYQQQQQHQQPHRYLLRSGSDSTGKGSPRPLGDADDGSESGNRTAAGRSTLLPQDAILSESASLGGSKSSSNVPELTPLQRMQQQLLVGQSQYHQQQQLQQQQQQQRHRFQFGYPQSSPSLSGETGSSSGMESNSSSRQDNLSEPDFDADGGHSLRHLNLGSHRSRSSDSMRNSEGKAEMEELDAEEYHQGEFENTSFSETRTGGRSGASSGSPYSFDQRCNSGLQHSLSDETDSPEGESSLSLGAGRGHPLSSPLTVERPVGVDDQDAVLSNVEEEEEDEVDVDHSDGDSDEDKEGDSYRNIGATYVLEDEDEDGEEDEDAGEETKLADAEKTKEVREVKEQAKSISGRTLNQDEEDGHVVVDKKTDTERSRTKGEADRKAIAA</sequence>
<evidence type="ECO:0000256" key="6">
    <source>
        <dbReference type="ARBA" id="ARBA00022840"/>
    </source>
</evidence>
<gene>
    <name evidence="10" type="primary">YAK1</name>
    <name evidence="10" type="ORF">EC957_008960</name>
</gene>
<proteinExistence type="inferred from homology"/>
<feature type="compositionally biased region" description="Low complexity" evidence="8">
    <location>
        <begin position="1322"/>
        <end position="1342"/>
    </location>
</feature>
<feature type="compositionally biased region" description="Low complexity" evidence="8">
    <location>
        <begin position="411"/>
        <end position="427"/>
    </location>
</feature>
<feature type="binding site" evidence="7">
    <location>
        <position position="598"/>
    </location>
    <ligand>
        <name>ATP</name>
        <dbReference type="ChEBI" id="CHEBI:30616"/>
    </ligand>
</feature>
<dbReference type="Gene3D" id="3.30.200.20">
    <property type="entry name" value="Phosphorylase Kinase, domain 1"/>
    <property type="match status" value="1"/>
</dbReference>
<dbReference type="PANTHER" id="PTHR24058:SF17">
    <property type="entry name" value="HOMEODOMAIN INTERACTING PROTEIN KINASE, ISOFORM D"/>
    <property type="match status" value="1"/>
</dbReference>
<feature type="compositionally biased region" description="Low complexity" evidence="8">
    <location>
        <begin position="1406"/>
        <end position="1418"/>
    </location>
</feature>
<feature type="compositionally biased region" description="Low complexity" evidence="8">
    <location>
        <begin position="173"/>
        <end position="191"/>
    </location>
</feature>
<dbReference type="SMART" id="SM00220">
    <property type="entry name" value="S_TKc"/>
    <property type="match status" value="1"/>
</dbReference>
<feature type="compositionally biased region" description="Polar residues" evidence="8">
    <location>
        <begin position="1061"/>
        <end position="1070"/>
    </location>
</feature>
<dbReference type="Pfam" id="PF00069">
    <property type="entry name" value="Pkinase"/>
    <property type="match status" value="1"/>
</dbReference>
<evidence type="ECO:0000256" key="3">
    <source>
        <dbReference type="ARBA" id="ARBA00022679"/>
    </source>
</evidence>
<keyword evidence="11" id="KW-1185">Reference proteome</keyword>
<dbReference type="FunFam" id="3.30.200.20:FF:000087">
    <property type="entry name" value="Dual specificity tyrosine-phosphorylation-regulated kinase 1A"/>
    <property type="match status" value="1"/>
</dbReference>
<dbReference type="PROSITE" id="PS00107">
    <property type="entry name" value="PROTEIN_KINASE_ATP"/>
    <property type="match status" value="1"/>
</dbReference>
<feature type="compositionally biased region" description="Basic and acidic residues" evidence="8">
    <location>
        <begin position="1564"/>
        <end position="1590"/>
    </location>
</feature>
<dbReference type="Gene3D" id="1.10.510.10">
    <property type="entry name" value="Transferase(Phosphotransferase) domain 1"/>
    <property type="match status" value="1"/>
</dbReference>
<dbReference type="SUPFAM" id="SSF56112">
    <property type="entry name" value="Protein kinase-like (PK-like)"/>
    <property type="match status" value="1"/>
</dbReference>
<dbReference type="GO" id="GO:0005737">
    <property type="term" value="C:cytoplasm"/>
    <property type="evidence" value="ECO:0007669"/>
    <property type="project" value="TreeGrafter"/>
</dbReference>
<feature type="compositionally biased region" description="Basic and acidic residues" evidence="8">
    <location>
        <begin position="142"/>
        <end position="152"/>
    </location>
</feature>
<feature type="compositionally biased region" description="Low complexity" evidence="8">
    <location>
        <begin position="205"/>
        <end position="218"/>
    </location>
</feature>
<feature type="region of interest" description="Disordered" evidence="8">
    <location>
        <begin position="1128"/>
        <end position="1172"/>
    </location>
</feature>
<comment type="caution">
    <text evidence="10">The sequence shown here is derived from an EMBL/GenBank/DDBJ whole genome shotgun (WGS) entry which is preliminary data.</text>
</comment>
<keyword evidence="4 7" id="KW-0547">Nucleotide-binding</keyword>
<feature type="compositionally biased region" description="Low complexity" evidence="8">
    <location>
        <begin position="1"/>
        <end position="16"/>
    </location>
</feature>
<dbReference type="InterPro" id="IPR000719">
    <property type="entry name" value="Prot_kinase_dom"/>
</dbReference>
<dbReference type="InterPro" id="IPR011009">
    <property type="entry name" value="Kinase-like_dom_sf"/>
</dbReference>
<evidence type="ECO:0000256" key="2">
    <source>
        <dbReference type="ARBA" id="ARBA00022527"/>
    </source>
</evidence>
<dbReference type="GO" id="GO:0004713">
    <property type="term" value="F:protein tyrosine kinase activity"/>
    <property type="evidence" value="ECO:0007669"/>
    <property type="project" value="TreeGrafter"/>
</dbReference>
<evidence type="ECO:0000256" key="1">
    <source>
        <dbReference type="ARBA" id="ARBA00008867"/>
    </source>
</evidence>
<dbReference type="InterPro" id="IPR008271">
    <property type="entry name" value="Ser/Thr_kinase_AS"/>
</dbReference>
<dbReference type="CDD" id="cd14212">
    <property type="entry name" value="PKc_YAK1"/>
    <property type="match status" value="1"/>
</dbReference>
<feature type="compositionally biased region" description="Polar residues" evidence="8">
    <location>
        <begin position="990"/>
        <end position="999"/>
    </location>
</feature>
<feature type="compositionally biased region" description="Low complexity" evidence="8">
    <location>
        <begin position="1013"/>
        <end position="1039"/>
    </location>
</feature>
<feature type="region of interest" description="Disordered" evidence="8">
    <location>
        <begin position="1205"/>
        <end position="1258"/>
    </location>
</feature>
<protein>
    <submittedName>
        <fullName evidence="10">Dual specificity protein kinase yak1</fullName>
    </submittedName>
</protein>
<feature type="domain" description="Protein kinase" evidence="9">
    <location>
        <begin position="569"/>
        <end position="908"/>
    </location>
</feature>
<keyword evidence="5 10" id="KW-0418">Kinase</keyword>
<evidence type="ECO:0000256" key="4">
    <source>
        <dbReference type="ARBA" id="ARBA00022741"/>
    </source>
</evidence>
<dbReference type="GO" id="GO:0004674">
    <property type="term" value="F:protein serine/threonine kinase activity"/>
    <property type="evidence" value="ECO:0007669"/>
    <property type="project" value="UniProtKB-KW"/>
</dbReference>
<feature type="compositionally biased region" description="Polar residues" evidence="8">
    <location>
        <begin position="459"/>
        <end position="469"/>
    </location>
</feature>
<feature type="region of interest" description="Disordered" evidence="8">
    <location>
        <begin position="915"/>
        <end position="1041"/>
    </location>
</feature>
<feature type="compositionally biased region" description="Basic and acidic residues" evidence="8">
    <location>
        <begin position="1529"/>
        <end position="1549"/>
    </location>
</feature>
<feature type="compositionally biased region" description="Low complexity" evidence="8">
    <location>
        <begin position="1147"/>
        <end position="1163"/>
    </location>
</feature>
<feature type="compositionally biased region" description="Acidic residues" evidence="8">
    <location>
        <begin position="1514"/>
        <end position="1528"/>
    </location>
</feature>
<dbReference type="InterPro" id="IPR017441">
    <property type="entry name" value="Protein_kinase_ATP_BS"/>
</dbReference>
<dbReference type="PROSITE" id="PS50011">
    <property type="entry name" value="PROTEIN_KINASE_DOM"/>
    <property type="match status" value="1"/>
</dbReference>
<feature type="compositionally biased region" description="Polar residues" evidence="8">
    <location>
        <begin position="86"/>
        <end position="107"/>
    </location>
</feature>
<feature type="region of interest" description="Disordered" evidence="8">
    <location>
        <begin position="142"/>
        <end position="239"/>
    </location>
</feature>
<dbReference type="PROSITE" id="PS00108">
    <property type="entry name" value="PROTEIN_KINASE_ST"/>
    <property type="match status" value="1"/>
</dbReference>
<dbReference type="EMBL" id="JAAAXW010000473">
    <property type="protein sequence ID" value="KAF9537049.1"/>
    <property type="molecule type" value="Genomic_DNA"/>
</dbReference>
<evidence type="ECO:0000313" key="10">
    <source>
        <dbReference type="EMBL" id="KAF9537049.1"/>
    </source>
</evidence>
<feature type="region of interest" description="Disordered" evidence="8">
    <location>
        <begin position="1302"/>
        <end position="1590"/>
    </location>
</feature>
<reference evidence="10" key="1">
    <citation type="journal article" date="2020" name="Fungal Divers.">
        <title>Resolving the Mortierellaceae phylogeny through synthesis of multi-gene phylogenetics and phylogenomics.</title>
        <authorList>
            <person name="Vandepol N."/>
            <person name="Liber J."/>
            <person name="Desiro A."/>
            <person name="Na H."/>
            <person name="Kennedy M."/>
            <person name="Barry K."/>
            <person name="Grigoriev I.V."/>
            <person name="Miller A.N."/>
            <person name="O'Donnell K."/>
            <person name="Stajich J.E."/>
            <person name="Bonito G."/>
        </authorList>
    </citation>
    <scope>NUCLEOTIDE SEQUENCE</scope>
    <source>
        <strain evidence="10">NRRL 2591</strain>
    </source>
</reference>
<dbReference type="GO" id="GO:0005524">
    <property type="term" value="F:ATP binding"/>
    <property type="evidence" value="ECO:0007669"/>
    <property type="project" value="UniProtKB-UniRule"/>
</dbReference>
<organism evidence="10 11">
    <name type="scientific">Mortierella hygrophila</name>
    <dbReference type="NCBI Taxonomy" id="979708"/>
    <lineage>
        <taxon>Eukaryota</taxon>
        <taxon>Fungi</taxon>
        <taxon>Fungi incertae sedis</taxon>
        <taxon>Mucoromycota</taxon>
        <taxon>Mortierellomycotina</taxon>
        <taxon>Mortierellomycetes</taxon>
        <taxon>Mortierellales</taxon>
        <taxon>Mortierellaceae</taxon>
        <taxon>Mortierella</taxon>
    </lineage>
</organism>
<evidence type="ECO:0000256" key="5">
    <source>
        <dbReference type="ARBA" id="ARBA00022777"/>
    </source>
</evidence>
<keyword evidence="3" id="KW-0808">Transferase</keyword>
<feature type="compositionally biased region" description="Low complexity" evidence="8">
    <location>
        <begin position="1085"/>
        <end position="1096"/>
    </location>
</feature>
<feature type="region of interest" description="Disordered" evidence="8">
    <location>
        <begin position="274"/>
        <end position="469"/>
    </location>
</feature>
<feature type="compositionally biased region" description="Polar residues" evidence="8">
    <location>
        <begin position="941"/>
        <end position="960"/>
    </location>
</feature>
<dbReference type="InterPro" id="IPR050494">
    <property type="entry name" value="Ser_Thr_dual-spec_kinase"/>
</dbReference>
<evidence type="ECO:0000256" key="8">
    <source>
        <dbReference type="SAM" id="MobiDB-lite"/>
    </source>
</evidence>
<feature type="compositionally biased region" description="Low complexity" evidence="8">
    <location>
        <begin position="1205"/>
        <end position="1214"/>
    </location>
</feature>
<feature type="compositionally biased region" description="Low complexity" evidence="8">
    <location>
        <begin position="337"/>
        <end position="389"/>
    </location>
</feature>
<feature type="region of interest" description="Disordered" evidence="8">
    <location>
        <begin position="59"/>
        <end position="125"/>
    </location>
</feature>
<feature type="compositionally biased region" description="Polar residues" evidence="8">
    <location>
        <begin position="1133"/>
        <end position="1146"/>
    </location>
</feature>
<evidence type="ECO:0000259" key="9">
    <source>
        <dbReference type="PROSITE" id="PS50011"/>
    </source>
</evidence>
<accession>A0A9P6JY11</accession>
<evidence type="ECO:0000313" key="11">
    <source>
        <dbReference type="Proteomes" id="UP000723463"/>
    </source>
</evidence>
<name>A0A9P6JY11_9FUNG</name>
<feature type="region of interest" description="Disordered" evidence="8">
    <location>
        <begin position="1057"/>
        <end position="1109"/>
    </location>
</feature>
<feature type="region of interest" description="Disordered" evidence="8">
    <location>
        <begin position="1"/>
        <end position="46"/>
    </location>
</feature>
<comment type="similarity">
    <text evidence="1">Belongs to the protein kinase superfamily. CMGC Ser/Thr protein kinase family. MNB/DYRK subfamily.</text>
</comment>
<dbReference type="Proteomes" id="UP000723463">
    <property type="component" value="Unassembled WGS sequence"/>
</dbReference>
<keyword evidence="6 7" id="KW-0067">ATP-binding</keyword>
<dbReference type="GO" id="GO:0005634">
    <property type="term" value="C:nucleus"/>
    <property type="evidence" value="ECO:0007669"/>
    <property type="project" value="TreeGrafter"/>
</dbReference>
<keyword evidence="2" id="KW-0723">Serine/threonine-protein kinase</keyword>
<evidence type="ECO:0000256" key="7">
    <source>
        <dbReference type="PROSITE-ProRule" id="PRU10141"/>
    </source>
</evidence>
<dbReference type="PANTHER" id="PTHR24058">
    <property type="entry name" value="DUAL SPECIFICITY PROTEIN KINASE"/>
    <property type="match status" value="1"/>
</dbReference>
<feature type="compositionally biased region" description="Polar residues" evidence="8">
    <location>
        <begin position="1419"/>
        <end position="1433"/>
    </location>
</feature>